<comment type="caution">
    <text evidence="2">The sequence shown here is derived from an EMBL/GenBank/DDBJ whole genome shotgun (WGS) entry which is preliminary data.</text>
</comment>
<feature type="compositionally biased region" description="Polar residues" evidence="1">
    <location>
        <begin position="551"/>
        <end position="564"/>
    </location>
</feature>
<dbReference type="RefSeq" id="WP_377009706.1">
    <property type="nucleotide sequence ID" value="NZ_JBHSLV010000030.1"/>
</dbReference>
<accession>A0ABW0HB75</accession>
<organism evidence="2 3">
    <name type="scientific">Bosea vestrisii</name>
    <dbReference type="NCBI Taxonomy" id="151416"/>
    <lineage>
        <taxon>Bacteria</taxon>
        <taxon>Pseudomonadati</taxon>
        <taxon>Pseudomonadota</taxon>
        <taxon>Alphaproteobacteria</taxon>
        <taxon>Hyphomicrobiales</taxon>
        <taxon>Boseaceae</taxon>
        <taxon>Bosea</taxon>
    </lineage>
</organism>
<dbReference type="EMBL" id="JBHSLV010000030">
    <property type="protein sequence ID" value="MFC5394416.1"/>
    <property type="molecule type" value="Genomic_DNA"/>
</dbReference>
<evidence type="ECO:0000313" key="3">
    <source>
        <dbReference type="Proteomes" id="UP001596104"/>
    </source>
</evidence>
<protein>
    <submittedName>
        <fullName evidence="2">Phage portal protein</fullName>
    </submittedName>
</protein>
<feature type="region of interest" description="Disordered" evidence="1">
    <location>
        <begin position="538"/>
        <end position="585"/>
    </location>
</feature>
<name>A0ABW0HB75_9HYPH</name>
<keyword evidence="3" id="KW-1185">Reference proteome</keyword>
<evidence type="ECO:0000256" key="1">
    <source>
        <dbReference type="SAM" id="MobiDB-lite"/>
    </source>
</evidence>
<dbReference type="Proteomes" id="UP001596104">
    <property type="component" value="Unassembled WGS sequence"/>
</dbReference>
<feature type="compositionally biased region" description="Basic and acidic residues" evidence="1">
    <location>
        <begin position="565"/>
        <end position="576"/>
    </location>
</feature>
<sequence length="599" mass="66917">MTYLDPQSCDLLGVSHPPSKAPAPAGLRVPAGAGGERAIAGDAYEGASHFSREMAMWQPPMRSADNDILPQKRTGDLRVRDTLRNDAYIRGGSTLHKDNIVGGMFMLNAKPATKVLLGKEDEAFETEFQEETETKFTLWAESPDNWPDAQRINTFTGLVRLAVATYVAAGEILGAVEWIRDWEGMRPYNTAIQMLDLDRLSTPPNLMGNRNIRGGIEKNIFGAPQAYHIRRAHPNDSWSNADAWLWKRVPVRKPWGRLQIIHIFEQDRPDQTRGISEMVAALKEMRQTKDFREIVLQNAVVNATFAASIESDLDTDAIFARLGGGNLGEDLDAAIRGYVTGYLGMVSEYIGDKKQFQIGGTRIPHLPPGSKLQLRPAGQGGPLGTDFEQSLLRYIAANLGVSYEQLSRDYTRTNYSSARAAMSETWKFMLARKKMVADRFATIIYRLWLEESLNKGLIESLPRKFRQRNDAAWLYEGQNFDAISACDWIGASRGQIDELKETQAAVLRLKYNLSTHEEELSRLGKDWRAGFRQKAREKKMQTDLDIVPDQADNSINAASGSPQQREAKDEKSDGSDNARLMGGSVDQLFLDAAEERADA</sequence>
<dbReference type="NCBIfam" id="TIGR01539">
    <property type="entry name" value="portal_lambda"/>
    <property type="match status" value="1"/>
</dbReference>
<reference evidence="3" key="1">
    <citation type="journal article" date="2019" name="Int. J. Syst. Evol. Microbiol.">
        <title>The Global Catalogue of Microorganisms (GCM) 10K type strain sequencing project: providing services to taxonomists for standard genome sequencing and annotation.</title>
        <authorList>
            <consortium name="The Broad Institute Genomics Platform"/>
            <consortium name="The Broad Institute Genome Sequencing Center for Infectious Disease"/>
            <person name="Wu L."/>
            <person name="Ma J."/>
        </authorList>
    </citation>
    <scope>NUCLEOTIDE SEQUENCE [LARGE SCALE GENOMIC DNA]</scope>
    <source>
        <strain evidence="3">CGMCC 1.16326</strain>
    </source>
</reference>
<dbReference type="Pfam" id="PF05136">
    <property type="entry name" value="Phage_portal_2"/>
    <property type="match status" value="1"/>
</dbReference>
<dbReference type="InterPro" id="IPR006429">
    <property type="entry name" value="Phage_lambda_portal"/>
</dbReference>
<proteinExistence type="predicted"/>
<gene>
    <name evidence="2" type="ORF">ACFPPC_17385</name>
</gene>
<evidence type="ECO:0000313" key="2">
    <source>
        <dbReference type="EMBL" id="MFC5394416.1"/>
    </source>
</evidence>